<sequence>MDKTTESIAYFIGLFHLASETAASRTEYSSFKYFHKKQSLDPLNDASVSRDVIYGPEGYDPQAGDPYPGAGPGVGPAVTGPAGYDGPGYAHVAGPGHLLLAQPSAAPYQIPGNDMPQLVQAPPPGSNMRVTQQDNTLTDRDTLDLPAETAQAFVQAQGVVLADLQGQAAQLQVLGPMPAGFVNDPEDGMAAAKAAAVFDAVVARAASASAAVPEAEVHLATGAGVAGGTVNGGAATDMPLWQEALPEPLQQVQGDGTGQGHVSLATGGNLALNEVVSVGGGVDAPVIAVGGDVVSFDAISQINVLRDEAAQPEADNELTNAAQFSGQPTVGEAPAMTGPSFLPDMVTMATIEGDLINYDWVHQFNRIGDEDAVSVTVSGSQSYISLGENQAINSAVWTSYGQAYDLIVVDGDFISTNAVSQINILLDQDEVLTPWQDQAGDSVLSGSGNALVNSASITHSASDHISALTDEFRDLFDGIEGNIPDVSSVLLSGLFAPQEVFSVLHITGDLLNIREVTQVNVLSDSDLIELPAGEDAEAGQAVSSGDNAAVNVAVLADLNLPSHVMTDGAVFSDAVLYQANLISDDAPPANVMLAANPDATLASEAVAFLADGMLETQGGDTLNDPTAALAADDGPPHLDVMQTMLA</sequence>
<evidence type="ECO:0000313" key="1">
    <source>
        <dbReference type="EMBL" id="MYM57506.1"/>
    </source>
</evidence>
<accession>A0A6L8LQX2</accession>
<protein>
    <recommendedName>
        <fullName evidence="3">Type I secretion protein</fullName>
    </recommendedName>
</protein>
<keyword evidence="2" id="KW-1185">Reference proteome</keyword>
<dbReference type="RefSeq" id="WP_160975412.1">
    <property type="nucleotide sequence ID" value="NZ_WWEN01000012.1"/>
</dbReference>
<evidence type="ECO:0008006" key="3">
    <source>
        <dbReference type="Google" id="ProtNLM"/>
    </source>
</evidence>
<reference evidence="1 2" key="1">
    <citation type="submission" date="2020-01" db="EMBL/GenBank/DDBJ databases">
        <authorList>
            <person name="Chen S."/>
        </authorList>
    </citation>
    <scope>NUCLEOTIDE SEQUENCE [LARGE SCALE GENOMIC DNA]</scope>
    <source>
        <strain evidence="1 2">GS-10</strain>
    </source>
</reference>
<organism evidence="1 2">
    <name type="scientific">Thalassovita mangrovi</name>
    <dbReference type="NCBI Taxonomy" id="2692236"/>
    <lineage>
        <taxon>Bacteria</taxon>
        <taxon>Pseudomonadati</taxon>
        <taxon>Pseudomonadota</taxon>
        <taxon>Alphaproteobacteria</taxon>
        <taxon>Rhodobacterales</taxon>
        <taxon>Roseobacteraceae</taxon>
        <taxon>Thalassovita</taxon>
    </lineage>
</organism>
<name>A0A6L8LQX2_9RHOB</name>
<comment type="caution">
    <text evidence="1">The sequence shown here is derived from an EMBL/GenBank/DDBJ whole genome shotgun (WGS) entry which is preliminary data.</text>
</comment>
<gene>
    <name evidence="1" type="ORF">GR167_19470</name>
</gene>
<dbReference type="EMBL" id="WWEN01000012">
    <property type="protein sequence ID" value="MYM57506.1"/>
    <property type="molecule type" value="Genomic_DNA"/>
</dbReference>
<dbReference type="Proteomes" id="UP000479043">
    <property type="component" value="Unassembled WGS sequence"/>
</dbReference>
<proteinExistence type="predicted"/>
<dbReference type="AlphaFoldDB" id="A0A6L8LQX2"/>
<evidence type="ECO:0000313" key="2">
    <source>
        <dbReference type="Proteomes" id="UP000479043"/>
    </source>
</evidence>